<dbReference type="Proteomes" id="UP000235965">
    <property type="component" value="Unassembled WGS sequence"/>
</dbReference>
<sequence length="195" mass="22397">MGYICPKDGLIKCVMLFDSGFEVSSSMYATGLSHGLQIATLSRQIVIKCWTKRNRMEWITYFKEVANNQARDFIQNNRYNSFAPERVSVDASWFVDGSSYMSAVADALEDAKEEIFIADWWLSPEIYMKRPFQDCDHWRLDKILERKAAAGVKVFVLLYKEVELALGINSYYSKQQLVAAHHDNIKVCHLGSKGF</sequence>
<evidence type="ECO:0000256" key="3">
    <source>
        <dbReference type="ARBA" id="ARBA00023098"/>
    </source>
</evidence>
<keyword evidence="2" id="KW-0677">Repeat</keyword>
<evidence type="ECO:0000313" key="4">
    <source>
        <dbReference type="EMBL" id="PNF35059.1"/>
    </source>
</evidence>
<dbReference type="InterPro" id="IPR015679">
    <property type="entry name" value="PLipase_D_fam"/>
</dbReference>
<feature type="non-terminal residue" evidence="4">
    <location>
        <position position="195"/>
    </location>
</feature>
<evidence type="ECO:0000256" key="2">
    <source>
        <dbReference type="ARBA" id="ARBA00022737"/>
    </source>
</evidence>
<reference evidence="4 5" key="1">
    <citation type="submission" date="2017-12" db="EMBL/GenBank/DDBJ databases">
        <title>Hemimetabolous genomes reveal molecular basis of termite eusociality.</title>
        <authorList>
            <person name="Harrison M.C."/>
            <person name="Jongepier E."/>
            <person name="Robertson H.M."/>
            <person name="Arning N."/>
            <person name="Bitard-Feildel T."/>
            <person name="Chao H."/>
            <person name="Childers C.P."/>
            <person name="Dinh H."/>
            <person name="Doddapaneni H."/>
            <person name="Dugan S."/>
            <person name="Gowin J."/>
            <person name="Greiner C."/>
            <person name="Han Y."/>
            <person name="Hu H."/>
            <person name="Hughes D.S.T."/>
            <person name="Huylmans A.-K."/>
            <person name="Kemena C."/>
            <person name="Kremer L.P.M."/>
            <person name="Lee S.L."/>
            <person name="Lopez-Ezquerra A."/>
            <person name="Mallet L."/>
            <person name="Monroy-Kuhn J.M."/>
            <person name="Moser A."/>
            <person name="Murali S.C."/>
            <person name="Muzny D.M."/>
            <person name="Otani S."/>
            <person name="Piulachs M.-D."/>
            <person name="Poelchau M."/>
            <person name="Qu J."/>
            <person name="Schaub F."/>
            <person name="Wada-Katsumata A."/>
            <person name="Worley K.C."/>
            <person name="Xie Q."/>
            <person name="Ylla G."/>
            <person name="Poulsen M."/>
            <person name="Gibbs R.A."/>
            <person name="Schal C."/>
            <person name="Richards S."/>
            <person name="Belles X."/>
            <person name="Korb J."/>
            <person name="Bornberg-Bauer E."/>
        </authorList>
    </citation>
    <scope>NUCLEOTIDE SEQUENCE [LARGE SCALE GENOMIC DNA]</scope>
    <source>
        <tissue evidence="4">Whole body</tissue>
    </source>
</reference>
<dbReference type="Gene3D" id="3.30.870.10">
    <property type="entry name" value="Endonuclease Chain A"/>
    <property type="match status" value="1"/>
</dbReference>
<keyword evidence="5" id="KW-1185">Reference proteome</keyword>
<dbReference type="InParanoid" id="A0A2J7R2J3"/>
<dbReference type="STRING" id="105785.A0A2J7R2J3"/>
<dbReference type="GO" id="GO:0004630">
    <property type="term" value="F:phospholipase D activity"/>
    <property type="evidence" value="ECO:0007669"/>
    <property type="project" value="UniProtKB-EC"/>
</dbReference>
<dbReference type="GO" id="GO:0009395">
    <property type="term" value="P:phospholipid catabolic process"/>
    <property type="evidence" value="ECO:0007669"/>
    <property type="project" value="TreeGrafter"/>
</dbReference>
<comment type="catalytic activity">
    <reaction evidence="1">
        <text>a 1,2-diacyl-sn-glycero-3-phosphocholine + H2O = a 1,2-diacyl-sn-glycero-3-phosphate + choline + H(+)</text>
        <dbReference type="Rhea" id="RHEA:14445"/>
        <dbReference type="ChEBI" id="CHEBI:15354"/>
        <dbReference type="ChEBI" id="CHEBI:15377"/>
        <dbReference type="ChEBI" id="CHEBI:15378"/>
        <dbReference type="ChEBI" id="CHEBI:57643"/>
        <dbReference type="ChEBI" id="CHEBI:58608"/>
        <dbReference type="EC" id="3.1.4.4"/>
    </reaction>
</comment>
<dbReference type="AlphaFoldDB" id="A0A2J7R2J3"/>
<evidence type="ECO:0000256" key="1">
    <source>
        <dbReference type="ARBA" id="ARBA00000798"/>
    </source>
</evidence>
<dbReference type="PANTHER" id="PTHR18896">
    <property type="entry name" value="PHOSPHOLIPASE D"/>
    <property type="match status" value="1"/>
</dbReference>
<protein>
    <submittedName>
        <fullName evidence="4">Uncharacterized protein</fullName>
    </submittedName>
</protein>
<dbReference type="EMBL" id="NEVH01007828">
    <property type="protein sequence ID" value="PNF35059.1"/>
    <property type="molecule type" value="Genomic_DNA"/>
</dbReference>
<comment type="caution">
    <text evidence="4">The sequence shown here is derived from an EMBL/GenBank/DDBJ whole genome shotgun (WGS) entry which is preliminary data.</text>
</comment>
<dbReference type="GO" id="GO:0060627">
    <property type="term" value="P:regulation of vesicle-mediated transport"/>
    <property type="evidence" value="ECO:0007669"/>
    <property type="project" value="TreeGrafter"/>
</dbReference>
<dbReference type="SUPFAM" id="SSF56024">
    <property type="entry name" value="Phospholipase D/nuclease"/>
    <property type="match status" value="1"/>
</dbReference>
<name>A0A2J7R2J3_9NEOP</name>
<evidence type="ECO:0000313" key="5">
    <source>
        <dbReference type="Proteomes" id="UP000235965"/>
    </source>
</evidence>
<proteinExistence type="predicted"/>
<organism evidence="4 5">
    <name type="scientific">Cryptotermes secundus</name>
    <dbReference type="NCBI Taxonomy" id="105785"/>
    <lineage>
        <taxon>Eukaryota</taxon>
        <taxon>Metazoa</taxon>
        <taxon>Ecdysozoa</taxon>
        <taxon>Arthropoda</taxon>
        <taxon>Hexapoda</taxon>
        <taxon>Insecta</taxon>
        <taxon>Pterygota</taxon>
        <taxon>Neoptera</taxon>
        <taxon>Polyneoptera</taxon>
        <taxon>Dictyoptera</taxon>
        <taxon>Blattodea</taxon>
        <taxon>Blattoidea</taxon>
        <taxon>Termitoidae</taxon>
        <taxon>Kalotermitidae</taxon>
        <taxon>Cryptotermitinae</taxon>
        <taxon>Cryptotermes</taxon>
    </lineage>
</organism>
<dbReference type="PANTHER" id="PTHR18896:SF76">
    <property type="entry name" value="PHOSPHOLIPASE"/>
    <property type="match status" value="1"/>
</dbReference>
<gene>
    <name evidence="4" type="ORF">B7P43_G09458</name>
</gene>
<accession>A0A2J7R2J3</accession>
<dbReference type="OrthoDB" id="14911at2759"/>
<keyword evidence="3" id="KW-0443">Lipid metabolism</keyword>